<dbReference type="AlphaFoldDB" id="X6LHY1"/>
<dbReference type="EMBL" id="ASPP01039599">
    <property type="protein sequence ID" value="ETO00951.1"/>
    <property type="molecule type" value="Genomic_DNA"/>
</dbReference>
<organism evidence="1 2">
    <name type="scientific">Reticulomyxa filosa</name>
    <dbReference type="NCBI Taxonomy" id="46433"/>
    <lineage>
        <taxon>Eukaryota</taxon>
        <taxon>Sar</taxon>
        <taxon>Rhizaria</taxon>
        <taxon>Retaria</taxon>
        <taxon>Foraminifera</taxon>
        <taxon>Monothalamids</taxon>
        <taxon>Reticulomyxidae</taxon>
        <taxon>Reticulomyxa</taxon>
    </lineage>
</organism>
<comment type="caution">
    <text evidence="1">The sequence shown here is derived from an EMBL/GenBank/DDBJ whole genome shotgun (WGS) entry which is preliminary data.</text>
</comment>
<evidence type="ECO:0008006" key="3">
    <source>
        <dbReference type="Google" id="ProtNLM"/>
    </source>
</evidence>
<protein>
    <recommendedName>
        <fullName evidence="3">Heat shock protein 70</fullName>
    </recommendedName>
</protein>
<accession>X6LHY1</accession>
<keyword evidence="2" id="KW-1185">Reference proteome</keyword>
<name>X6LHY1_RETFI</name>
<reference evidence="1 2" key="1">
    <citation type="journal article" date="2013" name="Curr. Biol.">
        <title>The Genome of the Foraminiferan Reticulomyxa filosa.</title>
        <authorList>
            <person name="Glockner G."/>
            <person name="Hulsmann N."/>
            <person name="Schleicher M."/>
            <person name="Noegel A.A."/>
            <person name="Eichinger L."/>
            <person name="Gallinger C."/>
            <person name="Pawlowski J."/>
            <person name="Sierra R."/>
            <person name="Euteneuer U."/>
            <person name="Pillet L."/>
            <person name="Moustafa A."/>
            <person name="Platzer M."/>
            <person name="Groth M."/>
            <person name="Szafranski K."/>
            <person name="Schliwa M."/>
        </authorList>
    </citation>
    <scope>NUCLEOTIDE SEQUENCE [LARGE SCALE GENOMIC DNA]</scope>
</reference>
<dbReference type="PANTHER" id="PTHR14187:SF5">
    <property type="entry name" value="HEAT SHOCK 70 KDA PROTEIN 12A"/>
    <property type="match status" value="1"/>
</dbReference>
<feature type="non-terminal residue" evidence="1">
    <location>
        <position position="1"/>
    </location>
</feature>
<gene>
    <name evidence="1" type="ORF">RFI_36489</name>
</gene>
<dbReference type="Proteomes" id="UP000023152">
    <property type="component" value="Unassembled WGS sequence"/>
</dbReference>
<dbReference type="PANTHER" id="PTHR14187">
    <property type="entry name" value="ALPHA KINASE/ELONGATION FACTOR 2 KINASE"/>
    <property type="match status" value="1"/>
</dbReference>
<dbReference type="Gene3D" id="3.30.420.40">
    <property type="match status" value="1"/>
</dbReference>
<feature type="non-terminal residue" evidence="1">
    <location>
        <position position="188"/>
    </location>
</feature>
<sequence length="188" mass="22090">KKKKKLRRTTQQHIGLILSERKRQSFKAFVGIDFGTYGTAFAYSFSDGRIYTEQKWPGHNRLAELKNKTSILLDDNGRFVAFGQEAIDKYFSSHDRSLELYENFKTALYGQTPNFYFLFNKTLTGMHGGRYDDDEKKEMNLEPYLTAANGKKRKTLDVLVEAFTFMRKHIMKVLRDTKFVEKIEDVQW</sequence>
<evidence type="ECO:0000313" key="1">
    <source>
        <dbReference type="EMBL" id="ETO00951.1"/>
    </source>
</evidence>
<evidence type="ECO:0000313" key="2">
    <source>
        <dbReference type="Proteomes" id="UP000023152"/>
    </source>
</evidence>
<proteinExistence type="predicted"/>